<gene>
    <name evidence="2" type="ORF">H6P87_00012</name>
</gene>
<keyword evidence="1" id="KW-1133">Transmembrane helix</keyword>
<reference evidence="2 3" key="1">
    <citation type="journal article" date="2021" name="Int. J. Syst. Evol. Microbiol.">
        <title>Characterization of a novel transitional group Rickettsia species (Rickettsia tillamookensis sp. nov.) from the western black-legged tick, Ixodes pacificus.</title>
        <authorList>
            <person name="Gauthier D.T."/>
            <person name="Karpathy S.E."/>
            <person name="Grizzard S.L."/>
            <person name="Batra D."/>
            <person name="Rowe L.A."/>
            <person name="Paddock C.D."/>
        </authorList>
    </citation>
    <scope>NUCLEOTIDE SEQUENCE [LARGE SCALE GENOMIC DNA]</scope>
    <source>
        <strain evidence="2 3">Tillamook 23</strain>
    </source>
</reference>
<protein>
    <submittedName>
        <fullName evidence="2">Uncharacterized protein</fullName>
    </submittedName>
</protein>
<keyword evidence="1" id="KW-0472">Membrane</keyword>
<feature type="transmembrane region" description="Helical" evidence="1">
    <location>
        <begin position="85"/>
        <end position="105"/>
    </location>
</feature>
<accession>A0A9E6MFW8</accession>
<evidence type="ECO:0000256" key="1">
    <source>
        <dbReference type="SAM" id="Phobius"/>
    </source>
</evidence>
<dbReference type="EMBL" id="CP060138">
    <property type="protein sequence ID" value="QQV74480.1"/>
    <property type="molecule type" value="Genomic_DNA"/>
</dbReference>
<proteinExistence type="predicted"/>
<name>A0A9E6MFW8_9RICK</name>
<keyword evidence="3" id="KW-1185">Reference proteome</keyword>
<dbReference type="Proteomes" id="UP000595296">
    <property type="component" value="Chromosome"/>
</dbReference>
<keyword evidence="1" id="KW-0812">Transmembrane</keyword>
<evidence type="ECO:0000313" key="3">
    <source>
        <dbReference type="Proteomes" id="UP000595296"/>
    </source>
</evidence>
<evidence type="ECO:0000313" key="2">
    <source>
        <dbReference type="EMBL" id="QQV74480.1"/>
    </source>
</evidence>
<dbReference type="RefSeq" id="WP_202069533.1">
    <property type="nucleotide sequence ID" value="NZ_CP060138.2"/>
</dbReference>
<sequence length="139" mass="16720">MNTKTAKERIAIIEPYLDFIIKDKDLLHEIYPNGINKELKIELILAKKPYTSYSYYKLIRNLFKLPYRKIVLIIDKQLLKASFGLFRSIILGTLLYLNLVKIFIYDKNDFVLNIRALKSNENYFLLYKINYFKKLINWE</sequence>
<organism evidence="2 3">
    <name type="scientific">Rickettsia tillamookensis</name>
    <dbReference type="NCBI Taxonomy" id="2761623"/>
    <lineage>
        <taxon>Bacteria</taxon>
        <taxon>Pseudomonadati</taxon>
        <taxon>Pseudomonadota</taxon>
        <taxon>Alphaproteobacteria</taxon>
        <taxon>Rickettsiales</taxon>
        <taxon>Rickettsiaceae</taxon>
        <taxon>Rickettsieae</taxon>
        <taxon>Rickettsia</taxon>
        <taxon>spotted fever group</taxon>
    </lineage>
</organism>